<reference evidence="11 12" key="1">
    <citation type="submission" date="2018-10" db="EMBL/GenBank/DDBJ databases">
        <title>Parasedimentitalea marina sp. nov., a psychrophilic bacterium isolated from deep seawater of the New Britain Trench.</title>
        <authorList>
            <person name="Cao J."/>
        </authorList>
    </citation>
    <scope>NUCLEOTIDE SEQUENCE [LARGE SCALE GENOMIC DNA]</scope>
    <source>
        <strain evidence="11 12">W43</strain>
    </source>
</reference>
<dbReference type="InterPro" id="IPR004360">
    <property type="entry name" value="Glyas_Fos-R_dOase_dom"/>
</dbReference>
<dbReference type="SUPFAM" id="SSF54593">
    <property type="entry name" value="Glyoxalase/Bleomycin resistance protein/Dihydroxybiphenyl dioxygenase"/>
    <property type="match status" value="1"/>
</dbReference>
<protein>
    <recommendedName>
        <fullName evidence="4">Aldoketomutase</fullName>
    </recommendedName>
    <alternativeName>
        <fullName evidence="3">Glyoxalase I</fullName>
    </alternativeName>
    <alternativeName>
        <fullName evidence="2">Ketone-aldehyde mutase</fullName>
    </alternativeName>
    <alternativeName>
        <fullName evidence="5">Methylglyoxalase</fullName>
    </alternativeName>
    <alternativeName>
        <fullName evidence="6">S-D-lactoylglutathione methylglyoxal lyase</fullName>
    </alternativeName>
</protein>
<dbReference type="GO" id="GO:0046872">
    <property type="term" value="F:metal ion binding"/>
    <property type="evidence" value="ECO:0007669"/>
    <property type="project" value="UniProtKB-KW"/>
</dbReference>
<dbReference type="KEGG" id="sedi:EBB79_02730"/>
<keyword evidence="11" id="KW-0456">Lyase</keyword>
<evidence type="ECO:0000256" key="6">
    <source>
        <dbReference type="ARBA" id="ARBA00033298"/>
    </source>
</evidence>
<comment type="catalytic activity">
    <reaction evidence="7">
        <text>(R)-S-lactoylglutathione = methylglyoxal + glutathione</text>
        <dbReference type="Rhea" id="RHEA:19069"/>
        <dbReference type="ChEBI" id="CHEBI:17158"/>
        <dbReference type="ChEBI" id="CHEBI:57474"/>
        <dbReference type="ChEBI" id="CHEBI:57925"/>
        <dbReference type="EC" id="4.4.1.5"/>
    </reaction>
</comment>
<evidence type="ECO:0000256" key="9">
    <source>
        <dbReference type="PIRSR" id="PIRSR604361-3"/>
    </source>
</evidence>
<feature type="active site" description="Proton donor/acceptor" evidence="8">
    <location>
        <position position="135"/>
    </location>
</feature>
<gene>
    <name evidence="11" type="primary">gloA</name>
    <name evidence="11" type="ORF">EBB79_02730</name>
</gene>
<evidence type="ECO:0000313" key="12">
    <source>
        <dbReference type="Proteomes" id="UP000283063"/>
    </source>
</evidence>
<dbReference type="RefSeq" id="WP_127747420.1">
    <property type="nucleotide sequence ID" value="NZ_CP033219.1"/>
</dbReference>
<dbReference type="GO" id="GO:0005737">
    <property type="term" value="C:cytoplasm"/>
    <property type="evidence" value="ECO:0007669"/>
    <property type="project" value="TreeGrafter"/>
</dbReference>
<keyword evidence="12" id="KW-1185">Reference proteome</keyword>
<dbReference type="EMBL" id="CP033219">
    <property type="protein sequence ID" value="AZV76917.1"/>
    <property type="molecule type" value="Genomic_DNA"/>
</dbReference>
<organism evidence="11 12">
    <name type="scientific">Parasedimentitalea marina</name>
    <dbReference type="NCBI Taxonomy" id="2483033"/>
    <lineage>
        <taxon>Bacteria</taxon>
        <taxon>Pseudomonadati</taxon>
        <taxon>Pseudomonadota</taxon>
        <taxon>Alphaproteobacteria</taxon>
        <taxon>Rhodobacterales</taxon>
        <taxon>Paracoccaceae</taxon>
        <taxon>Parasedimentitalea</taxon>
    </lineage>
</organism>
<dbReference type="InterPro" id="IPR029068">
    <property type="entry name" value="Glyas_Bleomycin-R_OHBP_Dase"/>
</dbReference>
<evidence type="ECO:0000256" key="7">
    <source>
        <dbReference type="ARBA" id="ARBA00048273"/>
    </source>
</evidence>
<keyword evidence="9" id="KW-0862">Zinc</keyword>
<dbReference type="NCBIfam" id="TIGR00068">
    <property type="entry name" value="glyox_I"/>
    <property type="match status" value="1"/>
</dbReference>
<keyword evidence="9" id="KW-0479">Metal-binding</keyword>
<accession>A0A3T0MYT4</accession>
<dbReference type="AlphaFoldDB" id="A0A3T0MYT4"/>
<dbReference type="Gene3D" id="3.10.180.10">
    <property type="entry name" value="2,3-Dihydroxybiphenyl 1,2-Dioxygenase, domain 1"/>
    <property type="match status" value="1"/>
</dbReference>
<dbReference type="OrthoDB" id="4725692at2"/>
<sequence length="140" mass="15825">MTLHSTILPSRILYTMIRVGDLDRSLRFYRDALGLRELRRETFTDARFTLVFIGYDDGNALIELTHNWDDDGYSHGSGYGHIALEVSDIEATCSHLVDLGVNIVRAPGPMKMAPDETGHREIIAFIEDPDGYRIELIEAD</sequence>
<comment type="cofactor">
    <cofactor evidence="1">
        <name>Ni(2+)</name>
        <dbReference type="ChEBI" id="CHEBI:49786"/>
    </cofactor>
</comment>
<dbReference type="Proteomes" id="UP000283063">
    <property type="component" value="Chromosome"/>
</dbReference>
<dbReference type="InterPro" id="IPR037523">
    <property type="entry name" value="VOC_core"/>
</dbReference>
<comment type="cofactor">
    <cofactor evidence="9">
        <name>Zn(2+)</name>
        <dbReference type="ChEBI" id="CHEBI:29105"/>
    </cofactor>
    <text evidence="9">Binds 1 zinc ion per subunit. In the homodimer, two zinc ions are bound between subunits.</text>
</comment>
<feature type="domain" description="VOC" evidence="10">
    <location>
        <begin position="11"/>
        <end position="139"/>
    </location>
</feature>
<proteinExistence type="predicted"/>
<feature type="binding site" evidence="9">
    <location>
        <position position="135"/>
    </location>
    <ligand>
        <name>Zn(2+)</name>
        <dbReference type="ChEBI" id="CHEBI:29105"/>
        <note>ligand shared between dimeric partners</note>
    </ligand>
</feature>
<evidence type="ECO:0000259" key="10">
    <source>
        <dbReference type="PROSITE" id="PS51819"/>
    </source>
</evidence>
<dbReference type="PANTHER" id="PTHR46036">
    <property type="entry name" value="LACTOYLGLUTATHIONE LYASE"/>
    <property type="match status" value="1"/>
</dbReference>
<evidence type="ECO:0000256" key="1">
    <source>
        <dbReference type="ARBA" id="ARBA00001967"/>
    </source>
</evidence>
<dbReference type="InterPro" id="IPR004361">
    <property type="entry name" value="Glyoxalase_1"/>
</dbReference>
<dbReference type="PANTHER" id="PTHR46036:SF5">
    <property type="entry name" value="LACTOYLGLUTATHIONE LYASE"/>
    <property type="match status" value="1"/>
</dbReference>
<dbReference type="PROSITE" id="PS51819">
    <property type="entry name" value="VOC"/>
    <property type="match status" value="1"/>
</dbReference>
<name>A0A3T0MYT4_9RHOB</name>
<dbReference type="Pfam" id="PF00903">
    <property type="entry name" value="Glyoxalase"/>
    <property type="match status" value="1"/>
</dbReference>
<evidence type="ECO:0000256" key="8">
    <source>
        <dbReference type="PIRSR" id="PIRSR604361-1"/>
    </source>
</evidence>
<feature type="binding site" evidence="9">
    <location>
        <position position="63"/>
    </location>
    <ligand>
        <name>Zn(2+)</name>
        <dbReference type="ChEBI" id="CHEBI:29105"/>
        <note>ligand shared between dimeric partners</note>
    </ligand>
</feature>
<feature type="binding site" evidence="9">
    <location>
        <position position="81"/>
    </location>
    <ligand>
        <name>Zn(2+)</name>
        <dbReference type="ChEBI" id="CHEBI:29105"/>
        <note>ligand shared between dimeric partners</note>
    </ligand>
</feature>
<evidence type="ECO:0000256" key="2">
    <source>
        <dbReference type="ARBA" id="ARBA00030291"/>
    </source>
</evidence>
<evidence type="ECO:0000256" key="3">
    <source>
        <dbReference type="ARBA" id="ARBA00030537"/>
    </source>
</evidence>
<evidence type="ECO:0000256" key="5">
    <source>
        <dbReference type="ARBA" id="ARBA00032460"/>
    </source>
</evidence>
<dbReference type="GO" id="GO:0019243">
    <property type="term" value="P:methylglyoxal catabolic process to D-lactate via S-lactoyl-glutathione"/>
    <property type="evidence" value="ECO:0007669"/>
    <property type="project" value="TreeGrafter"/>
</dbReference>
<dbReference type="GO" id="GO:0004462">
    <property type="term" value="F:lactoylglutathione lyase activity"/>
    <property type="evidence" value="ECO:0007669"/>
    <property type="project" value="UniProtKB-EC"/>
</dbReference>
<evidence type="ECO:0000256" key="4">
    <source>
        <dbReference type="ARBA" id="ARBA00030892"/>
    </source>
</evidence>
<evidence type="ECO:0000313" key="11">
    <source>
        <dbReference type="EMBL" id="AZV76917.1"/>
    </source>
</evidence>